<reference evidence="1" key="1">
    <citation type="submission" date="2021-02" db="EMBL/GenBank/DDBJ databases">
        <authorList>
            <person name="Nowell W R."/>
        </authorList>
    </citation>
    <scope>NUCLEOTIDE SEQUENCE</scope>
</reference>
<dbReference type="Proteomes" id="UP000663889">
    <property type="component" value="Unassembled WGS sequence"/>
</dbReference>
<evidence type="ECO:0000313" key="2">
    <source>
        <dbReference type="Proteomes" id="UP000663889"/>
    </source>
</evidence>
<dbReference type="GO" id="GO:0010468">
    <property type="term" value="P:regulation of gene expression"/>
    <property type="evidence" value="ECO:0007669"/>
    <property type="project" value="TreeGrafter"/>
</dbReference>
<sequence>GYHSGFNYGFNCAESTNFALERWIEYGKHSIKCTCREDMVKISMDAFVYKYQPELYEDWCRGINLTPHPEDIQFSKINKDGLFAKNSSK</sequence>
<dbReference type="PANTHER" id="PTHR10694:SF129">
    <property type="entry name" value="LYSINE-SPECIFIC DEMETHYLASE 4B-RELATED"/>
    <property type="match status" value="1"/>
</dbReference>
<dbReference type="AlphaFoldDB" id="A0A815Z4V8"/>
<feature type="non-terminal residue" evidence="1">
    <location>
        <position position="1"/>
    </location>
</feature>
<comment type="caution">
    <text evidence="1">The sequence shown here is derived from an EMBL/GenBank/DDBJ whole genome shotgun (WGS) entry which is preliminary data.</text>
</comment>
<dbReference type="Gene3D" id="2.60.120.650">
    <property type="entry name" value="Cupin"/>
    <property type="match status" value="1"/>
</dbReference>
<feature type="non-terminal residue" evidence="1">
    <location>
        <position position="89"/>
    </location>
</feature>
<name>A0A815Z4V8_9BILA</name>
<protein>
    <submittedName>
        <fullName evidence="1">Uncharacterized protein</fullName>
    </submittedName>
</protein>
<dbReference type="PANTHER" id="PTHR10694">
    <property type="entry name" value="LYSINE-SPECIFIC DEMETHYLASE"/>
    <property type="match status" value="1"/>
</dbReference>
<dbReference type="GO" id="GO:0051864">
    <property type="term" value="F:histone H3K36 demethylase activity"/>
    <property type="evidence" value="ECO:0007669"/>
    <property type="project" value="TreeGrafter"/>
</dbReference>
<dbReference type="GO" id="GO:0000785">
    <property type="term" value="C:chromatin"/>
    <property type="evidence" value="ECO:0007669"/>
    <property type="project" value="TreeGrafter"/>
</dbReference>
<organism evidence="1 2">
    <name type="scientific">Rotaria sordida</name>
    <dbReference type="NCBI Taxonomy" id="392033"/>
    <lineage>
        <taxon>Eukaryota</taxon>
        <taxon>Metazoa</taxon>
        <taxon>Spiralia</taxon>
        <taxon>Gnathifera</taxon>
        <taxon>Rotifera</taxon>
        <taxon>Eurotatoria</taxon>
        <taxon>Bdelloidea</taxon>
        <taxon>Philodinida</taxon>
        <taxon>Philodinidae</taxon>
        <taxon>Rotaria</taxon>
    </lineage>
</organism>
<evidence type="ECO:0000313" key="1">
    <source>
        <dbReference type="EMBL" id="CAF1578185.1"/>
    </source>
</evidence>
<proteinExistence type="predicted"/>
<dbReference type="GO" id="GO:0005634">
    <property type="term" value="C:nucleus"/>
    <property type="evidence" value="ECO:0007669"/>
    <property type="project" value="TreeGrafter"/>
</dbReference>
<dbReference type="GO" id="GO:0032454">
    <property type="term" value="F:histone H3K9 demethylase activity"/>
    <property type="evidence" value="ECO:0007669"/>
    <property type="project" value="TreeGrafter"/>
</dbReference>
<dbReference type="EMBL" id="CAJNOU010017730">
    <property type="protein sequence ID" value="CAF1578185.1"/>
    <property type="molecule type" value="Genomic_DNA"/>
</dbReference>
<gene>
    <name evidence="1" type="ORF">SEV965_LOCUS39814</name>
</gene>
<accession>A0A815Z4V8</accession>